<protein>
    <submittedName>
        <fullName evidence="2">Uncharacterized protein</fullName>
    </submittedName>
</protein>
<evidence type="ECO:0000256" key="1">
    <source>
        <dbReference type="SAM" id="MobiDB-lite"/>
    </source>
</evidence>
<organism evidence="2">
    <name type="scientific">marine metagenome</name>
    <dbReference type="NCBI Taxonomy" id="408172"/>
    <lineage>
        <taxon>unclassified sequences</taxon>
        <taxon>metagenomes</taxon>
        <taxon>ecological metagenomes</taxon>
    </lineage>
</organism>
<reference evidence="2" key="1">
    <citation type="submission" date="2018-05" db="EMBL/GenBank/DDBJ databases">
        <authorList>
            <person name="Lanie J.A."/>
            <person name="Ng W.-L."/>
            <person name="Kazmierczak K.M."/>
            <person name="Andrzejewski T.M."/>
            <person name="Davidsen T.M."/>
            <person name="Wayne K.J."/>
            <person name="Tettelin H."/>
            <person name="Glass J.I."/>
            <person name="Rusch D."/>
            <person name="Podicherti R."/>
            <person name="Tsui H.-C.T."/>
            <person name="Winkler M.E."/>
        </authorList>
    </citation>
    <scope>NUCLEOTIDE SEQUENCE</scope>
</reference>
<sequence>MGAESPLAEVAELADAQASGACET</sequence>
<name>A0A382QDQ3_9ZZZZ</name>
<feature type="region of interest" description="Disordered" evidence="1">
    <location>
        <begin position="1"/>
        <end position="24"/>
    </location>
</feature>
<proteinExistence type="predicted"/>
<evidence type="ECO:0000313" key="2">
    <source>
        <dbReference type="EMBL" id="SVC82351.1"/>
    </source>
</evidence>
<dbReference type="AlphaFoldDB" id="A0A382QDQ3"/>
<gene>
    <name evidence="2" type="ORF">METZ01_LOCUS335205</name>
</gene>
<dbReference type="EMBL" id="UINC01113015">
    <property type="protein sequence ID" value="SVC82351.1"/>
    <property type="molecule type" value="Genomic_DNA"/>
</dbReference>
<accession>A0A382QDQ3</accession>